<comment type="caution">
    <text evidence="1">The sequence shown here is derived from an EMBL/GenBank/DDBJ whole genome shotgun (WGS) entry which is preliminary data.</text>
</comment>
<reference evidence="1 2" key="1">
    <citation type="submission" date="2024-09" db="EMBL/GenBank/DDBJ databases">
        <authorList>
            <person name="Sun Q."/>
            <person name="Mori K."/>
        </authorList>
    </citation>
    <scope>NUCLEOTIDE SEQUENCE [LARGE SCALE GENOMIC DNA]</scope>
    <source>
        <strain evidence="1 2">CCM 7706</strain>
    </source>
</reference>
<accession>A0ABV6D178</accession>
<name>A0ABV6D178_9SPHN</name>
<dbReference type="EMBL" id="JBHLWK010000027">
    <property type="protein sequence ID" value="MFC0206407.1"/>
    <property type="molecule type" value="Genomic_DNA"/>
</dbReference>
<evidence type="ECO:0000313" key="2">
    <source>
        <dbReference type="Proteomes" id="UP001589798"/>
    </source>
</evidence>
<gene>
    <name evidence="1" type="ORF">ACFFJC_19250</name>
</gene>
<proteinExistence type="predicted"/>
<dbReference type="CDD" id="cd01029">
    <property type="entry name" value="TOPRIM_primases"/>
    <property type="match status" value="1"/>
</dbReference>
<keyword evidence="2" id="KW-1185">Reference proteome</keyword>
<dbReference type="Proteomes" id="UP001589798">
    <property type="component" value="Unassembled WGS sequence"/>
</dbReference>
<evidence type="ECO:0000313" key="1">
    <source>
        <dbReference type="EMBL" id="MFC0206407.1"/>
    </source>
</evidence>
<dbReference type="Gene3D" id="3.40.1360.10">
    <property type="match status" value="1"/>
</dbReference>
<dbReference type="RefSeq" id="WP_379556219.1">
    <property type="nucleotide sequence ID" value="NZ_JBHUKO010000002.1"/>
</dbReference>
<sequence>MDMRDDIRAALLPRLKDDFKWKRTGGEYLQGGKCPECSDHSVFAHGKNPWVLKCGRTNKCGWIGSARDLYPEIFDTWSNRYKTTPENPTAAADAYLTDARRLDLRGMRDAYSQEYYRDEARKIGSATVRFPLPGGSWWERLIDQPGRFDRKARFAPGKSYKGQAWQRPDVSIEDMANADSIWMAEGIFNAWALEQAGQRAASTMSSNNYPAEFLRQLRAHIAASDAPLRRPQIVFAFDVGAAGTKASREFVAKARKEGWDAAAAQPMGEDENGKELDWNDLLGFDRLGQADRAEYLWHGKVLLADSAQDKAYLLWEKHRWNSFHFVFGHRTYWCSIDISIVQEKIDEYRKGRTRELKEIDQEEEARIRQDASREALTVEEIANCAFRVLYRQREDATDETKFFLNITYPSGKRPAVKGDFTAAQLRKAANFEDRLFAFGGVWTGNAHQLTRILQQQTPDLPDVRPLGFTGYCRDAQAYVFGQYAVAGGRVYKPNENEFFQIGKLALKLGTSEKLLDIDYDADQLDVSWLPDLWTAYGAKGIVCLTFFFASLFAEQVRAEMKSFPFLEMHGLPGTGKTTLVEFLWKLTGRENYEGFDPAKATPAAMARNLGKVGNLPVVLIEGDRREEASHSKRFEWEELKTAYNGRSVRSRGVKNGGMETFEPPFRGAIVIEQNEPVNASRAVLERIMSLGFDMSGWSPATKAAAERLEQWPIEKISGFIVHAARREGDVMARFRQAFAQYEAELLAMPAIRTNRLAKTHGQLLAFLDAIRTIVPLNDQQQAETARFIVQMATDRQLAVNSEDPVVSLFWERFDYLEENEDPAALSGHINHHRKYQEGMIAIRLNEMESRCADKRLELPSHAELIRALKTSKARRFIEQAMVNSRNDNVGGVRCWIFHDPSRALARAS</sequence>
<organism evidence="1 2">
    <name type="scientific">Novosphingobium soli</name>
    <dbReference type="NCBI Taxonomy" id="574956"/>
    <lineage>
        <taxon>Bacteria</taxon>
        <taxon>Pseudomonadati</taxon>
        <taxon>Pseudomonadota</taxon>
        <taxon>Alphaproteobacteria</taxon>
        <taxon>Sphingomonadales</taxon>
        <taxon>Sphingomonadaceae</taxon>
        <taxon>Novosphingobium</taxon>
    </lineage>
</organism>
<protein>
    <submittedName>
        <fullName evidence="1">Bifunctional DNA primase/helicase</fullName>
    </submittedName>
</protein>
<dbReference type="InterPro" id="IPR034154">
    <property type="entry name" value="TOPRIM_DnaG/twinkle"/>
</dbReference>